<dbReference type="EMBL" id="JAVREY010000047">
    <property type="protein sequence ID" value="MDT0467111.1"/>
    <property type="molecule type" value="Genomic_DNA"/>
</dbReference>
<evidence type="ECO:0000313" key="1">
    <source>
        <dbReference type="EMBL" id="MDT0467111.1"/>
    </source>
</evidence>
<organism evidence="1 2">
    <name type="scientific">Streptomyces gibsoniae</name>
    <dbReference type="NCBI Taxonomy" id="3075529"/>
    <lineage>
        <taxon>Bacteria</taxon>
        <taxon>Bacillati</taxon>
        <taxon>Actinomycetota</taxon>
        <taxon>Actinomycetes</taxon>
        <taxon>Kitasatosporales</taxon>
        <taxon>Streptomycetaceae</taxon>
        <taxon>Streptomyces</taxon>
    </lineage>
</organism>
<proteinExistence type="predicted"/>
<comment type="caution">
    <text evidence="1">The sequence shown here is derived from an EMBL/GenBank/DDBJ whole genome shotgun (WGS) entry which is preliminary data.</text>
</comment>
<accession>A0ABU2U1L9</accession>
<name>A0ABU2U1L9_9ACTN</name>
<protein>
    <submittedName>
        <fullName evidence="1">Uncharacterized protein</fullName>
    </submittedName>
</protein>
<gene>
    <name evidence="1" type="ORF">RM764_29610</name>
</gene>
<dbReference type="Proteomes" id="UP001183809">
    <property type="component" value="Unassembled WGS sequence"/>
</dbReference>
<evidence type="ECO:0000313" key="2">
    <source>
        <dbReference type="Proteomes" id="UP001183809"/>
    </source>
</evidence>
<sequence length="220" mass="24600">MEAAEARKVWKDIALDSARARLDASAPAVSVYVDNSSWPPKAPNISGHLGNDWPAAHRWTSPRDDDQRIALTLQVWLKNNSSNLIGVTWQGPFLLPNAIPIPEKGYTTNVLPDADFPLTFEAAFTLKQWAENWEAAEKGEPLPHRVEGSVTVDDISENGVDDVWHIDLTGAPVERLPDDHGKWQIAADMEGKPKKGAIVWTTPVRHRTYWLSRSRQERLG</sequence>
<keyword evidence="2" id="KW-1185">Reference proteome</keyword>
<reference evidence="2" key="1">
    <citation type="submission" date="2023-07" db="EMBL/GenBank/DDBJ databases">
        <title>30 novel species of actinomycetes from the DSMZ collection.</title>
        <authorList>
            <person name="Nouioui I."/>
        </authorList>
    </citation>
    <scope>NUCLEOTIDE SEQUENCE [LARGE SCALE GENOMIC DNA]</scope>
    <source>
        <strain evidence="2">DSM 41699</strain>
    </source>
</reference>